<dbReference type="InterPro" id="IPR020904">
    <property type="entry name" value="Sc_DH/Rdtase_CS"/>
</dbReference>
<dbReference type="RefSeq" id="WP_344421987.1">
    <property type="nucleotide sequence ID" value="NZ_BAAAQK010000019.1"/>
</dbReference>
<dbReference type="PRINTS" id="PR00080">
    <property type="entry name" value="SDRFAMILY"/>
</dbReference>
<dbReference type="PANTHER" id="PTHR45024">
    <property type="entry name" value="DEHYDROGENASES, SHORT CHAIN"/>
    <property type="match status" value="1"/>
</dbReference>
<comment type="caution">
    <text evidence="5">The sequence shown here is derived from an EMBL/GenBank/DDBJ whole genome shotgun (WGS) entry which is preliminary data.</text>
</comment>
<dbReference type="SUPFAM" id="SSF51735">
    <property type="entry name" value="NAD(P)-binding Rossmann-fold domains"/>
    <property type="match status" value="1"/>
</dbReference>
<dbReference type="InterPro" id="IPR051687">
    <property type="entry name" value="Peroxisomal_Beta-Oxidation"/>
</dbReference>
<evidence type="ECO:0000256" key="3">
    <source>
        <dbReference type="RuleBase" id="RU000363"/>
    </source>
</evidence>
<dbReference type="EMBL" id="BAAAQK010000019">
    <property type="protein sequence ID" value="GAA1864186.1"/>
    <property type="molecule type" value="Genomic_DNA"/>
</dbReference>
<dbReference type="InterPro" id="IPR057326">
    <property type="entry name" value="KR_dom"/>
</dbReference>
<evidence type="ECO:0000313" key="6">
    <source>
        <dbReference type="Proteomes" id="UP001500449"/>
    </source>
</evidence>
<dbReference type="PANTHER" id="PTHR45024:SF2">
    <property type="entry name" value="SCP2 DOMAIN-CONTAINING PROTEIN"/>
    <property type="match status" value="1"/>
</dbReference>
<evidence type="ECO:0000256" key="2">
    <source>
        <dbReference type="ARBA" id="ARBA00023002"/>
    </source>
</evidence>
<sequence length="302" mass="31339">MDLRFDGRVAVVTGAGGGLGRAHALELARRGASVVVNDIGASLSGEEGGGDGPAAQVVTEIEAAGGSAVADTNSVATVAGGEALIATAVEAFGRIDIVVNNAGILRDKTFHNTTPADIDPVIDVHLKGGFHVTRPAWRHFREQGYGRVVVTSSSAGFFGNFGQASYGSAKLGLVGLIKVLAQEGKKYNITANAIGPVALTRMTEAFDNPLNPHLGPENVAPVVAFLAHDSCDLTGEILSAGGGRVARVFLGVTRGYLAEKDAGLSAESVRDHLAQIMDDKDFVVPRNSTEEIQVLAQMLESR</sequence>
<gene>
    <name evidence="5" type="ORF">GCM10009836_50630</name>
</gene>
<keyword evidence="2" id="KW-0560">Oxidoreductase</keyword>
<protein>
    <submittedName>
        <fullName evidence="5">SDR family oxidoreductase</fullName>
    </submittedName>
</protein>
<evidence type="ECO:0000259" key="4">
    <source>
        <dbReference type="SMART" id="SM00822"/>
    </source>
</evidence>
<dbReference type="InterPro" id="IPR036291">
    <property type="entry name" value="NAD(P)-bd_dom_sf"/>
</dbReference>
<dbReference type="Pfam" id="PF00106">
    <property type="entry name" value="adh_short"/>
    <property type="match status" value="1"/>
</dbReference>
<dbReference type="Gene3D" id="3.40.50.720">
    <property type="entry name" value="NAD(P)-binding Rossmann-like Domain"/>
    <property type="match status" value="1"/>
</dbReference>
<comment type="similarity">
    <text evidence="1 3">Belongs to the short-chain dehydrogenases/reductases (SDR) family.</text>
</comment>
<dbReference type="SMART" id="SM00822">
    <property type="entry name" value="PKS_KR"/>
    <property type="match status" value="1"/>
</dbReference>
<accession>A0ABN2NDI0</accession>
<reference evidence="5 6" key="1">
    <citation type="journal article" date="2019" name="Int. J. Syst. Evol. Microbiol.">
        <title>The Global Catalogue of Microorganisms (GCM) 10K type strain sequencing project: providing services to taxonomists for standard genome sequencing and annotation.</title>
        <authorList>
            <consortium name="The Broad Institute Genomics Platform"/>
            <consortium name="The Broad Institute Genome Sequencing Center for Infectious Disease"/>
            <person name="Wu L."/>
            <person name="Ma J."/>
        </authorList>
    </citation>
    <scope>NUCLEOTIDE SEQUENCE [LARGE SCALE GENOMIC DNA]</scope>
    <source>
        <strain evidence="5 6">JCM 16009</strain>
    </source>
</reference>
<feature type="domain" description="Ketoreductase" evidence="4">
    <location>
        <begin position="8"/>
        <end position="200"/>
    </location>
</feature>
<name>A0ABN2NDI0_9PSEU</name>
<proteinExistence type="inferred from homology"/>
<dbReference type="PROSITE" id="PS00061">
    <property type="entry name" value="ADH_SHORT"/>
    <property type="match status" value="1"/>
</dbReference>
<evidence type="ECO:0000256" key="1">
    <source>
        <dbReference type="ARBA" id="ARBA00006484"/>
    </source>
</evidence>
<organism evidence="5 6">
    <name type="scientific">Pseudonocardia ailaonensis</name>
    <dbReference type="NCBI Taxonomy" id="367279"/>
    <lineage>
        <taxon>Bacteria</taxon>
        <taxon>Bacillati</taxon>
        <taxon>Actinomycetota</taxon>
        <taxon>Actinomycetes</taxon>
        <taxon>Pseudonocardiales</taxon>
        <taxon>Pseudonocardiaceae</taxon>
        <taxon>Pseudonocardia</taxon>
    </lineage>
</organism>
<dbReference type="PRINTS" id="PR00081">
    <property type="entry name" value="GDHRDH"/>
</dbReference>
<dbReference type="Proteomes" id="UP001500449">
    <property type="component" value="Unassembled WGS sequence"/>
</dbReference>
<dbReference type="InterPro" id="IPR002347">
    <property type="entry name" value="SDR_fam"/>
</dbReference>
<evidence type="ECO:0000313" key="5">
    <source>
        <dbReference type="EMBL" id="GAA1864186.1"/>
    </source>
</evidence>
<keyword evidence="6" id="KW-1185">Reference proteome</keyword>